<feature type="region of interest" description="Disordered" evidence="7">
    <location>
        <begin position="1"/>
        <end position="43"/>
    </location>
</feature>
<dbReference type="Gene3D" id="1.10.600.10">
    <property type="entry name" value="Farnesyl Diphosphate Synthase"/>
    <property type="match status" value="1"/>
</dbReference>
<evidence type="ECO:0000256" key="1">
    <source>
        <dbReference type="ARBA" id="ARBA00001946"/>
    </source>
</evidence>
<dbReference type="Pfam" id="PF03936">
    <property type="entry name" value="Terpene_synth_C"/>
    <property type="match status" value="1"/>
</dbReference>
<dbReference type="InterPro" id="IPR036965">
    <property type="entry name" value="Terpene_synth_N_sf"/>
</dbReference>
<dbReference type="Pfam" id="PF01397">
    <property type="entry name" value="Terpene_synth"/>
    <property type="match status" value="1"/>
</dbReference>
<dbReference type="InterPro" id="IPR001906">
    <property type="entry name" value="Terpene_synth_N"/>
</dbReference>
<dbReference type="EMBL" id="KF776510">
    <property type="protein sequence ID" value="AII32476.1"/>
    <property type="molecule type" value="mRNA"/>
</dbReference>
<accession>A0A076GAU9</accession>
<dbReference type="InterPro" id="IPR034741">
    <property type="entry name" value="Terpene_cyclase-like_1_C"/>
</dbReference>
<dbReference type="InterPro" id="IPR008949">
    <property type="entry name" value="Isoprenoid_synthase_dom_sf"/>
</dbReference>
<evidence type="ECO:0000256" key="6">
    <source>
        <dbReference type="ARBA" id="ARBA00067923"/>
    </source>
</evidence>
<evidence type="ECO:0000256" key="3">
    <source>
        <dbReference type="ARBA" id="ARBA00022842"/>
    </source>
</evidence>
<dbReference type="EC" id="4.2.3.27" evidence="5"/>
<feature type="domain" description="Terpene synthase metal-binding" evidence="9">
    <location>
        <begin position="297"/>
        <end position="534"/>
    </location>
</feature>
<evidence type="ECO:0000313" key="10">
    <source>
        <dbReference type="EMBL" id="AII32476.1"/>
    </source>
</evidence>
<evidence type="ECO:0000256" key="4">
    <source>
        <dbReference type="ARBA" id="ARBA00023239"/>
    </source>
</evidence>
<feature type="compositionally biased region" description="Polar residues" evidence="7">
    <location>
        <begin position="1"/>
        <end position="18"/>
    </location>
</feature>
<dbReference type="InterPro" id="IPR005630">
    <property type="entry name" value="Terpene_synthase_metal-bd"/>
</dbReference>
<dbReference type="FunFam" id="1.10.600.10:FF:000007">
    <property type="entry name" value="Isoprene synthase, chloroplastic"/>
    <property type="match status" value="1"/>
</dbReference>
<evidence type="ECO:0000259" key="8">
    <source>
        <dbReference type="Pfam" id="PF01397"/>
    </source>
</evidence>
<dbReference type="PANTHER" id="PTHR31225">
    <property type="entry name" value="OS04G0344100 PROTEIN-RELATED"/>
    <property type="match status" value="1"/>
</dbReference>
<dbReference type="FunFam" id="1.50.10.130:FF:000001">
    <property type="entry name" value="Isoprene synthase, chloroplastic"/>
    <property type="match status" value="1"/>
</dbReference>
<feature type="compositionally biased region" description="Polar residues" evidence="7">
    <location>
        <begin position="26"/>
        <end position="35"/>
    </location>
</feature>
<evidence type="ECO:0000259" key="9">
    <source>
        <dbReference type="Pfam" id="PF03936"/>
    </source>
</evidence>
<feature type="domain" description="Terpene synthase N-terminal" evidence="8">
    <location>
        <begin position="62"/>
        <end position="238"/>
    </location>
</feature>
<dbReference type="GO" id="GO:0120251">
    <property type="term" value="P:hydrocarbon biosynthetic process"/>
    <property type="evidence" value="ECO:0007669"/>
    <property type="project" value="UniProtKB-ARBA"/>
</dbReference>
<dbReference type="CDD" id="cd00684">
    <property type="entry name" value="Terpene_cyclase_plant_C1"/>
    <property type="match status" value="1"/>
</dbReference>
<name>A0A076GAU9_POPTR</name>
<sequence>MAPTHLDSSFSTLPTLASPSRPLVESVSSKNSRSVPTKGRCKVTTGDDDQIVRRSANYQTSMWDYDFVQSLTSKYKGEPYIARSEKLKANIRMMLANASKPLDQLELIDTLERLGLSYHFVDEIKSILKSLFDENHIENTETVHDLYATALEFRLLRQRGYHVPQEVFNHFKDEQGNFRACIHDDLKGMLNLYEASYFLVDGENILEDARDFTTKNLENYVKKCNTTEYLSELVSHALELPLAWRMLRLEAHWFINLYETKTDMEPVLLELAKLDFNMVQAVYQEDLKDSSRWWKMTGLGEKLDFARDRLVVYLLWSVGIIFEPQFGNIRRMITKLNSLITTIDDVYDVYGTLDELELFTDAVVRWDLNFMDHLPDYMKLCFFALFNSINEIAYDILRDQGVDNLPYLKKTWADLCKSHLLEAKWYYSGYTPTLQEYLDNAWISVGAPLAIVHAYFYASNPTTKEASHFMEEYPDIIRWSSIILRLADDLGTSSDEMKRGDVSKSIQCYMYESEASEEEARDHIRKLISNAWKKINAYQFSDPHISQTIIGVVVNLARAAQCIYQYGDGHAIEHLETKDRVMSLLIKPL</sequence>
<protein>
    <recommendedName>
        <fullName evidence="6">Isoprene synthase, chloroplastic</fullName>
        <ecNumber evidence="5">4.2.3.27</ecNumber>
    </recommendedName>
</protein>
<dbReference type="InterPro" id="IPR050148">
    <property type="entry name" value="Terpene_synthase-like"/>
</dbReference>
<reference evidence="10" key="1">
    <citation type="journal article" date="2014" name="BMC Plant Biol.">
        <title>Terpene synthases and their contribution to herbivore-induced volatile emission in western balsam poplar (Populus trichocarpa).</title>
        <authorList>
            <person name="Irmisch S."/>
            <person name="Jiang Y."/>
            <person name="Chen F."/>
            <person name="Gershenzon J."/>
            <person name="Kollner T.G."/>
        </authorList>
    </citation>
    <scope>NUCLEOTIDE SEQUENCE</scope>
</reference>
<evidence type="ECO:0000256" key="2">
    <source>
        <dbReference type="ARBA" id="ARBA00022723"/>
    </source>
</evidence>
<evidence type="ECO:0000256" key="7">
    <source>
        <dbReference type="SAM" id="MobiDB-lite"/>
    </source>
</evidence>
<evidence type="ECO:0000256" key="5">
    <source>
        <dbReference type="ARBA" id="ARBA00066664"/>
    </source>
</evidence>
<gene>
    <name evidence="10" type="primary">TPS12</name>
</gene>
<dbReference type="GO" id="GO:0000287">
    <property type="term" value="F:magnesium ion binding"/>
    <property type="evidence" value="ECO:0007669"/>
    <property type="project" value="InterPro"/>
</dbReference>
<keyword evidence="3" id="KW-0460">Magnesium</keyword>
<dbReference type="InterPro" id="IPR044814">
    <property type="entry name" value="Terpene_cyclase_plant_C1"/>
</dbReference>
<dbReference type="SUPFAM" id="SSF48576">
    <property type="entry name" value="Terpenoid synthases"/>
    <property type="match status" value="1"/>
</dbReference>
<dbReference type="InterPro" id="IPR008930">
    <property type="entry name" value="Terpenoid_cyclase/PrenylTrfase"/>
</dbReference>
<dbReference type="SUPFAM" id="SSF48239">
    <property type="entry name" value="Terpenoid cyclases/Protein prenyltransferases"/>
    <property type="match status" value="1"/>
</dbReference>
<organism evidence="10">
    <name type="scientific">Populus trichocarpa</name>
    <name type="common">Western balsam poplar</name>
    <name type="synonym">Populus balsamifera subsp. trichocarpa</name>
    <dbReference type="NCBI Taxonomy" id="3694"/>
    <lineage>
        <taxon>Eukaryota</taxon>
        <taxon>Viridiplantae</taxon>
        <taxon>Streptophyta</taxon>
        <taxon>Embryophyta</taxon>
        <taxon>Tracheophyta</taxon>
        <taxon>Spermatophyta</taxon>
        <taxon>Magnoliopsida</taxon>
        <taxon>eudicotyledons</taxon>
        <taxon>Gunneridae</taxon>
        <taxon>Pentapetalae</taxon>
        <taxon>rosids</taxon>
        <taxon>fabids</taxon>
        <taxon>Malpighiales</taxon>
        <taxon>Salicaceae</taxon>
        <taxon>Saliceae</taxon>
        <taxon>Populus</taxon>
    </lineage>
</organism>
<dbReference type="GO" id="GO:0034009">
    <property type="term" value="F:isoprene synthase activity"/>
    <property type="evidence" value="ECO:0007669"/>
    <property type="project" value="UniProtKB-EC"/>
</dbReference>
<dbReference type="PANTHER" id="PTHR31225:SF9">
    <property type="entry name" value="TERPENE SYNTHASE 10"/>
    <property type="match status" value="1"/>
</dbReference>
<comment type="cofactor">
    <cofactor evidence="1">
        <name>Mg(2+)</name>
        <dbReference type="ChEBI" id="CHEBI:18420"/>
    </cofactor>
</comment>
<dbReference type="AlphaFoldDB" id="A0A076GAU9"/>
<dbReference type="Gene3D" id="1.50.10.130">
    <property type="entry name" value="Terpene synthase, N-terminal domain"/>
    <property type="match status" value="1"/>
</dbReference>
<keyword evidence="4" id="KW-0456">Lyase</keyword>
<keyword evidence="2" id="KW-0479">Metal-binding</keyword>
<proteinExistence type="evidence at transcript level"/>
<dbReference type="SFLD" id="SFLDG01019">
    <property type="entry name" value="Terpene_Cyclase_Like_1_C_Termi"/>
    <property type="match status" value="1"/>
</dbReference>
<dbReference type="GO" id="GO:0016102">
    <property type="term" value="P:diterpenoid biosynthetic process"/>
    <property type="evidence" value="ECO:0007669"/>
    <property type="project" value="InterPro"/>
</dbReference>
<dbReference type="SFLD" id="SFLDS00005">
    <property type="entry name" value="Isoprenoid_Synthase_Type_I"/>
    <property type="match status" value="1"/>
</dbReference>